<name>A0A7D0P9P8_9DIPT</name>
<feature type="transmembrane region" description="Helical" evidence="9">
    <location>
        <begin position="79"/>
        <end position="96"/>
    </location>
</feature>
<feature type="transmembrane region" description="Helical" evidence="9">
    <location>
        <begin position="45"/>
        <end position="67"/>
    </location>
</feature>
<feature type="transmembrane region" description="Helical" evidence="9">
    <location>
        <begin position="211"/>
        <end position="234"/>
    </location>
</feature>
<keyword evidence="8" id="KW-0807">Transducer</keyword>
<evidence type="ECO:0000256" key="2">
    <source>
        <dbReference type="ARBA" id="ARBA00005327"/>
    </source>
</evidence>
<protein>
    <recommendedName>
        <fullName evidence="8">Gustatory receptor</fullName>
    </recommendedName>
</protein>
<organism evidence="10">
    <name type="scientific">Propsilocerus akamusi</name>
    <dbReference type="NCBI Taxonomy" id="903466"/>
    <lineage>
        <taxon>Eukaryota</taxon>
        <taxon>Metazoa</taxon>
        <taxon>Ecdysozoa</taxon>
        <taxon>Arthropoda</taxon>
        <taxon>Hexapoda</taxon>
        <taxon>Insecta</taxon>
        <taxon>Pterygota</taxon>
        <taxon>Neoptera</taxon>
        <taxon>Endopterygota</taxon>
        <taxon>Diptera</taxon>
        <taxon>Nematocera</taxon>
        <taxon>Chironomoidea</taxon>
        <taxon>Chironomidae</taxon>
        <taxon>Propsilocerus</taxon>
    </lineage>
</organism>
<keyword evidence="6 9" id="KW-0472">Membrane</keyword>
<feature type="transmembrane region" description="Helical" evidence="9">
    <location>
        <begin position="6"/>
        <end position="25"/>
    </location>
</feature>
<proteinExistence type="evidence at transcript level"/>
<dbReference type="GO" id="GO:0033041">
    <property type="term" value="F:sweet taste receptor activity"/>
    <property type="evidence" value="ECO:0007669"/>
    <property type="project" value="TreeGrafter"/>
</dbReference>
<dbReference type="GO" id="GO:0005886">
    <property type="term" value="C:plasma membrane"/>
    <property type="evidence" value="ECO:0007669"/>
    <property type="project" value="UniProtKB-SubCell"/>
</dbReference>
<comment type="subcellular location">
    <subcellularLocation>
        <location evidence="1">Cell membrane</location>
        <topology evidence="1">Multi-pass membrane protein</topology>
    </subcellularLocation>
</comment>
<evidence type="ECO:0000256" key="9">
    <source>
        <dbReference type="SAM" id="Phobius"/>
    </source>
</evidence>
<keyword evidence="7 8" id="KW-0675">Receptor</keyword>
<evidence type="ECO:0000313" key="10">
    <source>
        <dbReference type="EMBL" id="QGW50633.1"/>
    </source>
</evidence>
<evidence type="ECO:0000256" key="8">
    <source>
        <dbReference type="PIRNR" id="PIRNR038981"/>
    </source>
</evidence>
<sequence length="396" mass="45725">MYDGSFHEAIGLVLAVGQCFGIMPVRGIYTKSPTNLRFTKCSLRFLWCIFLSLGFAATSSLTLLWISRTNLKFGKLINFIFDFSSFASLICFLDLAKKWPKLMIRWKEVEKFLPELKYQMDKQKMAHEIKMIALWILVFSMGKKKKIILIEAHNLSISFTAEHLLSIAVGAHGANNCPSIPDPIRAFYVANYPQVFQVFPYNGYLGFFTKFLNVCATFSWGFTDVFVMIVSMKINPGFWSEYRLYYRELVSLVLIVDEALAKIILISISNNLFFVCVQLLRTLDKKPSFAHALYFWMSLLYLIGRTLAVSLYSASINDESKKPLDVFRAVPREDWCFEVKRFNEEVCNDTICLTGMKFFNLTRKLVLSVAGTIITYELVLIQFHQDDQTEWDPCMR</sequence>
<evidence type="ECO:0000256" key="4">
    <source>
        <dbReference type="ARBA" id="ARBA00022692"/>
    </source>
</evidence>
<feature type="transmembrane region" description="Helical" evidence="9">
    <location>
        <begin position="292"/>
        <end position="314"/>
    </location>
</feature>
<comment type="similarity">
    <text evidence="2">Belongs to the insect chemoreceptor superfamily. Gustatory receptor (GR) family. Gr5a subfamily.</text>
</comment>
<keyword evidence="3" id="KW-1003">Cell membrane</keyword>
<comment type="function">
    <text evidence="8">Plays a role in the sugar gustatory response.</text>
</comment>
<dbReference type="GO" id="GO:0007165">
    <property type="term" value="P:signal transduction"/>
    <property type="evidence" value="ECO:0007669"/>
    <property type="project" value="UniProtKB-KW"/>
</dbReference>
<evidence type="ECO:0000256" key="3">
    <source>
        <dbReference type="ARBA" id="ARBA00022475"/>
    </source>
</evidence>
<dbReference type="PANTHER" id="PTHR21421:SF29">
    <property type="entry name" value="GUSTATORY RECEPTOR 5A FOR TREHALOSE-RELATED"/>
    <property type="match status" value="1"/>
</dbReference>
<evidence type="ECO:0000256" key="7">
    <source>
        <dbReference type="ARBA" id="ARBA00023170"/>
    </source>
</evidence>
<keyword evidence="5 9" id="KW-1133">Transmembrane helix</keyword>
<dbReference type="InterPro" id="IPR009318">
    <property type="entry name" value="Gustatory_rcpt"/>
</dbReference>
<evidence type="ECO:0000256" key="5">
    <source>
        <dbReference type="ARBA" id="ARBA00022989"/>
    </source>
</evidence>
<reference evidence="10" key="1">
    <citation type="submission" date="2019-07" db="EMBL/GenBank/DDBJ databases">
        <title>Identification and Expression Pattern of Chemosensory Genes from the Transcriptome of the Propsilocerus akamusi.</title>
        <authorList>
            <person name="Yan C."/>
            <person name="Pan L."/>
        </authorList>
    </citation>
    <scope>NUCLEOTIDE SEQUENCE</scope>
</reference>
<dbReference type="PANTHER" id="PTHR21421">
    <property type="entry name" value="GUSTATORY RECEPTOR"/>
    <property type="match status" value="1"/>
</dbReference>
<evidence type="ECO:0000256" key="1">
    <source>
        <dbReference type="ARBA" id="ARBA00004651"/>
    </source>
</evidence>
<accession>A0A7D0P9P8</accession>
<dbReference type="Pfam" id="PF06151">
    <property type="entry name" value="Trehalose_recp"/>
    <property type="match status" value="2"/>
</dbReference>
<keyword evidence="4 9" id="KW-0812">Transmembrane</keyword>
<dbReference type="PIRSF" id="PIRSF038981">
    <property type="entry name" value="GRP"/>
    <property type="match status" value="1"/>
</dbReference>
<dbReference type="AlphaFoldDB" id="A0A7D0P9P8"/>
<dbReference type="EMBL" id="MN132960">
    <property type="protein sequence ID" value="QGW50633.1"/>
    <property type="molecule type" value="mRNA"/>
</dbReference>
<evidence type="ECO:0000256" key="6">
    <source>
        <dbReference type="ARBA" id="ARBA00023136"/>
    </source>
</evidence>